<evidence type="ECO:0000313" key="2">
    <source>
        <dbReference type="EnsemblMetazoa" id="GPAI048115-PA"/>
    </source>
</evidence>
<dbReference type="STRING" id="7398.A0A1B0AJV5"/>
<feature type="region of interest" description="Disordered" evidence="1">
    <location>
        <begin position="68"/>
        <end position="132"/>
    </location>
</feature>
<evidence type="ECO:0000313" key="3">
    <source>
        <dbReference type="Proteomes" id="UP000092445"/>
    </source>
</evidence>
<name>A0A1B0AJV5_GLOPL</name>
<dbReference type="Proteomes" id="UP000092445">
    <property type="component" value="Unassembled WGS sequence"/>
</dbReference>
<feature type="compositionally biased region" description="Polar residues" evidence="1">
    <location>
        <begin position="123"/>
        <end position="132"/>
    </location>
</feature>
<reference evidence="2" key="2">
    <citation type="submission" date="2020-05" db="UniProtKB">
        <authorList>
            <consortium name="EnsemblMetazoa"/>
        </authorList>
    </citation>
    <scope>IDENTIFICATION</scope>
    <source>
        <strain evidence="2">IAEA</strain>
    </source>
</reference>
<proteinExistence type="predicted"/>
<organism evidence="2 3">
    <name type="scientific">Glossina pallidipes</name>
    <name type="common">Tsetse fly</name>
    <dbReference type="NCBI Taxonomy" id="7398"/>
    <lineage>
        <taxon>Eukaryota</taxon>
        <taxon>Metazoa</taxon>
        <taxon>Ecdysozoa</taxon>
        <taxon>Arthropoda</taxon>
        <taxon>Hexapoda</taxon>
        <taxon>Insecta</taxon>
        <taxon>Pterygota</taxon>
        <taxon>Neoptera</taxon>
        <taxon>Endopterygota</taxon>
        <taxon>Diptera</taxon>
        <taxon>Brachycera</taxon>
        <taxon>Muscomorpha</taxon>
        <taxon>Hippoboscoidea</taxon>
        <taxon>Glossinidae</taxon>
        <taxon>Glossina</taxon>
    </lineage>
</organism>
<evidence type="ECO:0000256" key="1">
    <source>
        <dbReference type="SAM" id="MobiDB-lite"/>
    </source>
</evidence>
<accession>A0A1B0AJV5</accession>
<reference evidence="3" key="1">
    <citation type="submission" date="2014-03" db="EMBL/GenBank/DDBJ databases">
        <authorList>
            <person name="Aksoy S."/>
            <person name="Warren W."/>
            <person name="Wilson R.K."/>
        </authorList>
    </citation>
    <scope>NUCLEOTIDE SEQUENCE [LARGE SCALE GENOMIC DNA]</scope>
    <source>
        <strain evidence="3">IAEA</strain>
    </source>
</reference>
<sequence length="132" mass="14182">MKLLCQEINQDDSFHLEYRGPVVMKGKPTPMDCWFLTRNIMDSGSVTAIGGASTTGIVDTILTPQTPTVPTSTQLFQQQQQQHQTHPIPATRTNVARTERTTSTSSNTSVSPSTSAGGVIISEQANGSTTET</sequence>
<dbReference type="EnsemblMetazoa" id="GPAI048115-RA">
    <property type="protein sequence ID" value="GPAI048115-PA"/>
    <property type="gene ID" value="GPAI048115"/>
</dbReference>
<keyword evidence="3" id="KW-1185">Reference proteome</keyword>
<dbReference type="AlphaFoldDB" id="A0A1B0AJV5"/>
<dbReference type="VEuPathDB" id="VectorBase:GPAI048115"/>
<evidence type="ECO:0008006" key="4">
    <source>
        <dbReference type="Google" id="ProtNLM"/>
    </source>
</evidence>
<feature type="compositionally biased region" description="Low complexity" evidence="1">
    <location>
        <begin position="101"/>
        <end position="115"/>
    </location>
</feature>
<feature type="compositionally biased region" description="Low complexity" evidence="1">
    <location>
        <begin position="68"/>
        <end position="84"/>
    </location>
</feature>
<protein>
    <recommendedName>
        <fullName evidence="4">Guanylate cyclase domain-containing protein</fullName>
    </recommendedName>
</protein>